<evidence type="ECO:0000313" key="8">
    <source>
        <dbReference type="Proteomes" id="UP001430356"/>
    </source>
</evidence>
<feature type="domain" description="RSE1/DDB1/CPSF1 C-terminal" evidence="4">
    <location>
        <begin position="1184"/>
        <end position="1516"/>
    </location>
</feature>
<dbReference type="Pfam" id="PF03178">
    <property type="entry name" value="CPSF_A"/>
    <property type="match status" value="1"/>
</dbReference>
<feature type="domain" description="RSE1/DDB1/CPSF1 first beta-propeller" evidence="5">
    <location>
        <begin position="15"/>
        <end position="173"/>
    </location>
</feature>
<feature type="compositionally biased region" description="Low complexity" evidence="3">
    <location>
        <begin position="210"/>
        <end position="225"/>
    </location>
</feature>
<dbReference type="InterPro" id="IPR050358">
    <property type="entry name" value="RSE1/DDB1/CFT1"/>
</dbReference>
<dbReference type="GO" id="GO:0003676">
    <property type="term" value="F:nucleic acid binding"/>
    <property type="evidence" value="ECO:0007669"/>
    <property type="project" value="InterPro"/>
</dbReference>
<evidence type="ECO:0000256" key="3">
    <source>
        <dbReference type="SAM" id="MobiDB-lite"/>
    </source>
</evidence>
<evidence type="ECO:0000259" key="5">
    <source>
        <dbReference type="Pfam" id="PF10433"/>
    </source>
</evidence>
<dbReference type="InterPro" id="IPR015943">
    <property type="entry name" value="WD40/YVTN_repeat-like_dom_sf"/>
</dbReference>
<feature type="compositionally biased region" description="Acidic residues" evidence="3">
    <location>
        <begin position="230"/>
        <end position="246"/>
    </location>
</feature>
<comment type="caution">
    <text evidence="7">The sequence shown here is derived from an EMBL/GenBank/DDBJ whole genome shotgun (WGS) entry which is preliminary data.</text>
</comment>
<evidence type="ECO:0000259" key="6">
    <source>
        <dbReference type="Pfam" id="PF23726"/>
    </source>
</evidence>
<dbReference type="InterPro" id="IPR058543">
    <property type="entry name" value="Beta-prop_RSE1/DDB1/CPSF1_2nd"/>
</dbReference>
<sequence>MLHTAVAPSLPASVVTHTVSGYFLPDSLAAQKAKEVVAIRQNHVTLYRASGSPRADGAAGAPPPEGLGQVAEATLHAPPLAAATCRPFRSASDVLVLLFDDFHVSFMQYNPITVQFDTVALVQLDDRQLSLDRCMLNAMLRVDETGTYVAVLAKRSDLFFFPVVEMVDQRSMAQAASADGAAIKSAADASNEEAAVTAATSGAVSTTATTTAAATAAPVPKPTVALNAWGDEDDEDGGDDDAEEATEVATATPVPSPAAAAAEQSLPTEERGESPSAAAAAAAAVPVAGTSSAVKVTQAGGGPLLLRIGTVTHWRLREMKAALRNIRDLQFVESAGEPLLAFLCEKQPTWAGRVKLLEWRSKTVQSHMLTCSIEWMKVTLASSPTPHMLSLSEVDGLPYDSTSLTPLPAFLDVPSAVLCVSRNMLVHVSTKSGYGVHINAAGEEQVRNIKSSAVSFEAVQWRNASQAASTDLVRVNLNFANATSLLLASPPVAHTSTAAAAAAANSGSAGGQLQRLLLATEEQGTVVEVHLHSHGYTVGRISAEIVMTGCFCAAYAAVDATRFFLGSLNGDSRLIASTPGDPCRVLQRFVGIGPVRDMDIVDTTTTAVDPAAADGDTLDPTIEASPYADLYRSVELEAEPPTTPSQRLSVMDLAVCSGSGSAGSLSLLRRSIRSLVVRQEELNAVSVFFLDPASAADTRKRARDAPNDDGASGVAVAQYPHLLMSGVGFSILFAVRSDSVQQVRGAALSVTSRTVFAAYLDWMPALLQVTETELRLLSTDGKRRLGSTELLSVPALQASNGGGAANVVLSATVVAPLRCVLVRFTNGQLLSCGLEESRAAPVMTLLMEGVTAVAVWGGAPSRQARPPRLAVVQGLDLVLYRLESPQVAARESSFPNFALLPPFAVEGTETPVVKLRERLNAEPLPTVTHFAVFDQHEAGAAPTEATFVFILSSGELVTYRVVPADTYAPRRCVKEVHHILDIAPEVDMVESVEARKKRLAEERAHLTSVTQQMRHCSERLIPFHDLGSRHSGIYVCGQTPVFLVYHAGTNQLVCTRHHATNAVRGFAPFHSRHVQGGFVYCGEGVVHFASMQPFGELLGSSGWWLEQVRLGCTPHQVLYSPAARGCYVVASRPQPFAPRRAPFDVHLRTVEDEEGNRVSHVIEPVSLPPLSATSGAPVPTNERYEVQLLSTADWQCMDRLVLDMNEKVLAATMMRVTRDTTMDPSSRAATAPVCALATAYPLGEDVTTRGRLLLLVTSRQGGRGQQQLRTLHEETMKGPVTAVTSLGVDCVAVAVGGTVRVYRYDTVKSTMETMAILYAGAYVTCLRALRDYLVIGDLFQSVLFARYSEENHTITVLGRDTSCLSVVASDMLYHDTRFGLLVADDARNLVCMSYKPRVSEEPGKTPKVLEALLSVTGEYRFAGGALLKMLRLRATAASSSSVAVYVTHMGEIGYLVPLGDQTSRTGQWVVRRLQSEVAHAAGLPPRMYLGFPQDDPLRSLRGEEWMLHIPLLEQLYRQDLRTRKLIASAAQTQLDRVMNVGATVSAELGPF</sequence>
<protein>
    <submittedName>
        <fullName evidence="7">Cleavage and polyadenylation specificity factor-like protein</fullName>
    </submittedName>
</protein>
<feature type="region of interest" description="Disordered" evidence="3">
    <location>
        <begin position="210"/>
        <end position="278"/>
    </location>
</feature>
<reference evidence="7 8" key="1">
    <citation type="journal article" date="2021" name="MBio">
        <title>A New Model Trypanosomatid, Novymonas esmeraldas: Genomic Perception of Its 'Candidatus Pandoraea novymonadis' Endosymbiont.</title>
        <authorList>
            <person name="Zakharova A."/>
            <person name="Saura A."/>
            <person name="Butenko A."/>
            <person name="Podesvova L."/>
            <person name="Warmusova S."/>
            <person name="Kostygov A.Y."/>
            <person name="Nenarokova A."/>
            <person name="Lukes J."/>
            <person name="Opperdoes F.R."/>
            <person name="Yurchenko V."/>
        </authorList>
    </citation>
    <scope>NUCLEOTIDE SEQUENCE [LARGE SCALE GENOMIC DNA]</scope>
    <source>
        <strain evidence="7 8">E262AT.01</strain>
    </source>
</reference>
<dbReference type="Pfam" id="PF23726">
    <property type="entry name" value="Beta-prop_RSE1_2nd"/>
    <property type="match status" value="1"/>
</dbReference>
<evidence type="ECO:0000313" key="7">
    <source>
        <dbReference type="EMBL" id="KAK7199740.1"/>
    </source>
</evidence>
<keyword evidence="8" id="KW-1185">Reference proteome</keyword>
<evidence type="ECO:0000259" key="4">
    <source>
        <dbReference type="Pfam" id="PF03178"/>
    </source>
</evidence>
<comment type="subcellular location">
    <subcellularLocation>
        <location evidence="1">Nucleus</location>
    </subcellularLocation>
</comment>
<dbReference type="Pfam" id="PF10433">
    <property type="entry name" value="Beta-prop_RSE1_1st"/>
    <property type="match status" value="1"/>
</dbReference>
<dbReference type="InterPro" id="IPR018846">
    <property type="entry name" value="Beta-prop_RSE1/DDB1/CPSF1_1st"/>
</dbReference>
<organism evidence="7 8">
    <name type="scientific">Novymonas esmeraldas</name>
    <dbReference type="NCBI Taxonomy" id="1808958"/>
    <lineage>
        <taxon>Eukaryota</taxon>
        <taxon>Discoba</taxon>
        <taxon>Euglenozoa</taxon>
        <taxon>Kinetoplastea</taxon>
        <taxon>Metakinetoplastina</taxon>
        <taxon>Trypanosomatida</taxon>
        <taxon>Trypanosomatidae</taxon>
        <taxon>Novymonas</taxon>
    </lineage>
</organism>
<feature type="compositionally biased region" description="Low complexity" evidence="3">
    <location>
        <begin position="247"/>
        <end position="263"/>
    </location>
</feature>
<proteinExistence type="predicted"/>
<dbReference type="FunFam" id="2.130.10.10:FF:001474">
    <property type="entry name" value="Cleavage and polyadenylation specificity factor-like protein"/>
    <property type="match status" value="1"/>
</dbReference>
<dbReference type="InterPro" id="IPR004871">
    <property type="entry name" value="RSE1/DDB1/CPSF1_C"/>
</dbReference>
<dbReference type="Gene3D" id="2.130.10.10">
    <property type="entry name" value="YVTN repeat-like/Quinoprotein amine dehydrogenase"/>
    <property type="match status" value="2"/>
</dbReference>
<dbReference type="EMBL" id="JAECZO010000001">
    <property type="protein sequence ID" value="KAK7199740.1"/>
    <property type="molecule type" value="Genomic_DNA"/>
</dbReference>
<name>A0AAW0F0U7_9TRYP</name>
<dbReference type="PANTHER" id="PTHR10644">
    <property type="entry name" value="DNA REPAIR/RNA PROCESSING CPSF FAMILY"/>
    <property type="match status" value="1"/>
</dbReference>
<keyword evidence="2" id="KW-0539">Nucleus</keyword>
<evidence type="ECO:0000256" key="2">
    <source>
        <dbReference type="ARBA" id="ARBA00023242"/>
    </source>
</evidence>
<dbReference type="GO" id="GO:0005634">
    <property type="term" value="C:nucleus"/>
    <property type="evidence" value="ECO:0007669"/>
    <property type="project" value="UniProtKB-SubCell"/>
</dbReference>
<feature type="domain" description="RSE1/DDB1/CPSF1 second beta-propeller" evidence="6">
    <location>
        <begin position="720"/>
        <end position="1091"/>
    </location>
</feature>
<evidence type="ECO:0000256" key="1">
    <source>
        <dbReference type="ARBA" id="ARBA00004123"/>
    </source>
</evidence>
<dbReference type="Proteomes" id="UP001430356">
    <property type="component" value="Unassembled WGS sequence"/>
</dbReference>
<accession>A0AAW0F0U7</accession>
<gene>
    <name evidence="7" type="ORF">NESM_000020100</name>
</gene>